<dbReference type="PANTHER" id="PTHR12001">
    <property type="entry name" value="GERANYLGERANYL PYROPHOSPHATE SYNTHASE"/>
    <property type="match status" value="1"/>
</dbReference>
<dbReference type="InterPro" id="IPR008949">
    <property type="entry name" value="Isoprenoid_synthase_dom_sf"/>
</dbReference>
<comment type="similarity">
    <text evidence="2 6">Belongs to the FPP/GGPP synthase family.</text>
</comment>
<reference evidence="8" key="1">
    <citation type="submission" date="2014-07" db="EMBL/GenBank/DDBJ databases">
        <authorList>
            <person name="Urmite Genomes Urmite Genomes"/>
        </authorList>
    </citation>
    <scope>NUCLEOTIDE SEQUENCE</scope>
    <source>
        <strain evidence="8">11W110_air</strain>
    </source>
</reference>
<dbReference type="PATRIC" id="fig|1461584.3.peg.1136"/>
<accession>A0A078MSK5</accession>
<evidence type="ECO:0000256" key="5">
    <source>
        <dbReference type="ARBA" id="ARBA00022842"/>
    </source>
</evidence>
<dbReference type="EMBL" id="LN483070">
    <property type="protein sequence ID" value="CEA07821.1"/>
    <property type="molecule type" value="Genomic_DNA"/>
</dbReference>
<organism evidence="8">
    <name type="scientific">Arthrobacter saudimassiliensis</name>
    <dbReference type="NCBI Taxonomy" id="1461584"/>
    <lineage>
        <taxon>Bacteria</taxon>
        <taxon>Bacillati</taxon>
        <taxon>Actinomycetota</taxon>
        <taxon>Actinomycetes</taxon>
        <taxon>Micrococcales</taxon>
        <taxon>Micrococcaceae</taxon>
        <taxon>Arthrobacter</taxon>
    </lineage>
</organism>
<dbReference type="SUPFAM" id="SSF48576">
    <property type="entry name" value="Terpenoid synthases"/>
    <property type="match status" value="1"/>
</dbReference>
<dbReference type="CDD" id="cd00685">
    <property type="entry name" value="Trans_IPPS_HT"/>
    <property type="match status" value="1"/>
</dbReference>
<dbReference type="GO" id="GO:0008299">
    <property type="term" value="P:isoprenoid biosynthetic process"/>
    <property type="evidence" value="ECO:0007669"/>
    <property type="project" value="InterPro"/>
</dbReference>
<dbReference type="Pfam" id="PF00348">
    <property type="entry name" value="polyprenyl_synt"/>
    <property type="match status" value="1"/>
</dbReference>
<feature type="region of interest" description="Disordered" evidence="7">
    <location>
        <begin position="1"/>
        <end position="21"/>
    </location>
</feature>
<dbReference type="PROSITE" id="PS00444">
    <property type="entry name" value="POLYPRENYL_SYNTHASE_2"/>
    <property type="match status" value="1"/>
</dbReference>
<keyword evidence="3 6" id="KW-0808">Transferase</keyword>
<keyword evidence="4" id="KW-0479">Metal-binding</keyword>
<dbReference type="GO" id="GO:0004659">
    <property type="term" value="F:prenyltransferase activity"/>
    <property type="evidence" value="ECO:0007669"/>
    <property type="project" value="InterPro"/>
</dbReference>
<sequence length="378" mass="39966">MSVPDAPASLPVPPDPDAAAAREEEDRFRGLLEAELVSFLTERTRMLREVSAESVPLLEAIHALARGGKRLRALLCYWGFRGAGGAPLDPVAVRAGLALELFQSAALIHDDIIDRSDTRRGAPSVHRRFTGTHRDSGWHLDGDRFGTSAAILAGDLCLALSEEVFTSVGPAAAHGTAARDIFNRMRTEVMAGQYLDILEEVVGPGHRPEDAVRRARNILRYKAAKYTTEHPLAIGGALAGADSGLQQAYAAFSLPLGEAFQLRDDVLGVFGDPETTGKPAGDDLREGKRTVLIAYTLEHGDAGVRAEVSGSLGAADLNDDGVQRLRALITETGALAATEELIAGHTAAADRALAALDLPTPAGAALARLADAAVRRRA</sequence>
<dbReference type="SFLD" id="SFLDG01017">
    <property type="entry name" value="Polyprenyl_Transferase_Like"/>
    <property type="match status" value="1"/>
</dbReference>
<evidence type="ECO:0000313" key="8">
    <source>
        <dbReference type="EMBL" id="CEA07821.1"/>
    </source>
</evidence>
<dbReference type="SFLD" id="SFLDS00005">
    <property type="entry name" value="Isoprenoid_Synthase_Type_I"/>
    <property type="match status" value="1"/>
</dbReference>
<evidence type="ECO:0000256" key="3">
    <source>
        <dbReference type="ARBA" id="ARBA00022679"/>
    </source>
</evidence>
<dbReference type="AlphaFoldDB" id="A0A078MSK5"/>
<proteinExistence type="inferred from homology"/>
<evidence type="ECO:0000256" key="4">
    <source>
        <dbReference type="ARBA" id="ARBA00022723"/>
    </source>
</evidence>
<dbReference type="Gene3D" id="1.10.600.10">
    <property type="entry name" value="Farnesyl Diphosphate Synthase"/>
    <property type="match status" value="1"/>
</dbReference>
<evidence type="ECO:0000256" key="2">
    <source>
        <dbReference type="ARBA" id="ARBA00006706"/>
    </source>
</evidence>
<dbReference type="InterPro" id="IPR000092">
    <property type="entry name" value="Polyprenyl_synt"/>
</dbReference>
<dbReference type="PROSITE" id="PS00723">
    <property type="entry name" value="POLYPRENYL_SYNTHASE_1"/>
    <property type="match status" value="1"/>
</dbReference>
<evidence type="ECO:0000256" key="1">
    <source>
        <dbReference type="ARBA" id="ARBA00001946"/>
    </source>
</evidence>
<dbReference type="InterPro" id="IPR033749">
    <property type="entry name" value="Polyprenyl_synt_CS"/>
</dbReference>
<dbReference type="PANTHER" id="PTHR12001:SF85">
    <property type="entry name" value="SHORT CHAIN ISOPRENYL DIPHOSPHATE SYNTHASE"/>
    <property type="match status" value="1"/>
</dbReference>
<dbReference type="GO" id="GO:0046872">
    <property type="term" value="F:metal ion binding"/>
    <property type="evidence" value="ECO:0007669"/>
    <property type="project" value="UniProtKB-KW"/>
</dbReference>
<gene>
    <name evidence="8" type="ORF">BN1051_01144</name>
</gene>
<evidence type="ECO:0000256" key="7">
    <source>
        <dbReference type="SAM" id="MobiDB-lite"/>
    </source>
</evidence>
<evidence type="ECO:0000256" key="6">
    <source>
        <dbReference type="RuleBase" id="RU004466"/>
    </source>
</evidence>
<comment type="cofactor">
    <cofactor evidence="1">
        <name>Mg(2+)</name>
        <dbReference type="ChEBI" id="CHEBI:18420"/>
    </cofactor>
</comment>
<name>A0A078MSK5_9MICC</name>
<keyword evidence="5" id="KW-0460">Magnesium</keyword>
<protein>
    <submittedName>
        <fullName evidence="8">(2E,6E)-farnesyl diphosphate synthase</fullName>
    </submittedName>
</protein>